<dbReference type="SUPFAM" id="SSF52949">
    <property type="entry name" value="Macro domain-like"/>
    <property type="match status" value="1"/>
</dbReference>
<evidence type="ECO:0000313" key="3">
    <source>
        <dbReference type="Proteomes" id="UP000005950"/>
    </source>
</evidence>
<dbReference type="RefSeq" id="WP_006060511.1">
    <property type="nucleotide sequence ID" value="NZ_GG657561.1"/>
</dbReference>
<evidence type="ECO:0000313" key="2">
    <source>
        <dbReference type="EMBL" id="EEF66503.1"/>
    </source>
</evidence>
<dbReference type="Proteomes" id="UP000005950">
    <property type="component" value="Unassembled WGS sequence"/>
</dbReference>
<reference evidence="2 3" key="1">
    <citation type="submission" date="2008-12" db="EMBL/GenBank/DDBJ databases">
        <authorList>
            <person name="Fulton L."/>
            <person name="Clifton S."/>
            <person name="Fulton B."/>
            <person name="Xu J."/>
            <person name="Minx P."/>
            <person name="Pepin K.H."/>
            <person name="Johnson M."/>
            <person name="Bhonagiri V."/>
            <person name="Nash W.E."/>
            <person name="Mardis E.R."/>
            <person name="Wilson R.K."/>
        </authorList>
    </citation>
    <scope>NUCLEOTIDE SEQUENCE [LARGE SCALE GENOMIC DNA]</scope>
    <source>
        <strain evidence="2 3">DSM 12042</strain>
    </source>
</reference>
<feature type="domain" description="Macro" evidence="1">
    <location>
        <begin position="1"/>
        <end position="176"/>
    </location>
</feature>
<dbReference type="InterPro" id="IPR002589">
    <property type="entry name" value="Macro_dom"/>
</dbReference>
<dbReference type="AlphaFoldDB" id="B9YC00"/>
<dbReference type="GO" id="GO:0019213">
    <property type="term" value="F:deacetylase activity"/>
    <property type="evidence" value="ECO:0007669"/>
    <property type="project" value="TreeGrafter"/>
</dbReference>
<evidence type="ECO:0000259" key="1">
    <source>
        <dbReference type="PROSITE" id="PS51154"/>
    </source>
</evidence>
<proteinExistence type="predicted"/>
<reference evidence="2 3" key="2">
    <citation type="submission" date="2009-02" db="EMBL/GenBank/DDBJ databases">
        <title>Draft genome sequence of Holdemania filiformis DSM 12042.</title>
        <authorList>
            <person name="Sudarsanam P."/>
            <person name="Ley R."/>
            <person name="Guruge J."/>
            <person name="Turnbaugh P.J."/>
            <person name="Mahowald M."/>
            <person name="Liep D."/>
            <person name="Gordon J."/>
        </authorList>
    </citation>
    <scope>NUCLEOTIDE SEQUENCE [LARGE SCALE GENOMIC DNA]</scope>
    <source>
        <strain evidence="2 3">DSM 12042</strain>
    </source>
</reference>
<dbReference type="InterPro" id="IPR043472">
    <property type="entry name" value="Macro_dom-like"/>
</dbReference>
<dbReference type="PANTHER" id="PTHR11106">
    <property type="entry name" value="GANGLIOSIDE INDUCED DIFFERENTIATION ASSOCIATED PROTEIN 2-RELATED"/>
    <property type="match status" value="1"/>
</dbReference>
<dbReference type="Gene3D" id="3.40.220.10">
    <property type="entry name" value="Leucine Aminopeptidase, subunit E, domain 1"/>
    <property type="match status" value="1"/>
</dbReference>
<protein>
    <submittedName>
        <fullName evidence="2">Macro domain protein</fullName>
    </submittedName>
</protein>
<dbReference type="PANTHER" id="PTHR11106:SF27">
    <property type="entry name" value="MACRO DOMAIN-CONTAINING PROTEIN"/>
    <property type="match status" value="1"/>
</dbReference>
<dbReference type="NCBIfam" id="NF001664">
    <property type="entry name" value="PRK00431.1-6"/>
    <property type="match status" value="1"/>
</dbReference>
<dbReference type="eggNOG" id="COG2110">
    <property type="taxonomic scope" value="Bacteria"/>
</dbReference>
<dbReference type="HOGENOM" id="CLU_046550_5_1_9"/>
<name>B9YC00_9FIRM</name>
<accession>B9YC00</accession>
<dbReference type="PROSITE" id="PS51154">
    <property type="entry name" value="MACRO"/>
    <property type="match status" value="1"/>
</dbReference>
<gene>
    <name evidence="2" type="ORF">HOLDEFILI_03357</name>
</gene>
<dbReference type="EMBL" id="ACCF01000210">
    <property type="protein sequence ID" value="EEF66503.1"/>
    <property type="molecule type" value="Genomic_DNA"/>
</dbReference>
<comment type="caution">
    <text evidence="2">The sequence shown here is derived from an EMBL/GenBank/DDBJ whole genome shotgun (WGS) entry which is preliminary data.</text>
</comment>
<dbReference type="Pfam" id="PF01661">
    <property type="entry name" value="Macro"/>
    <property type="match status" value="1"/>
</dbReference>
<organism evidence="2 3">
    <name type="scientific">Holdemania filiformis DSM 12042</name>
    <dbReference type="NCBI Taxonomy" id="545696"/>
    <lineage>
        <taxon>Bacteria</taxon>
        <taxon>Bacillati</taxon>
        <taxon>Bacillota</taxon>
        <taxon>Erysipelotrichia</taxon>
        <taxon>Erysipelotrichales</taxon>
        <taxon>Erysipelotrichaceae</taxon>
        <taxon>Holdemania</taxon>
    </lineage>
</organism>
<dbReference type="STRING" id="545696.HOLDEFILI_03357"/>
<sequence length="182" mass="20013">MITFIHGDITSVPAEIIVNAANRSLLGGGGVDGVIHRKAGPQLLAECRTLHGCETGQAKVTKAYDLSCRWIIHTVGPVWSGGRHQEVDLLASCYQQSLRLARQLQKEHRLSSLTIVFPCISTGIYHFPKALACSIAVDTVRDTLSELQAEKEIDVIFCCYESEDAQLYKRQLDNKGDQTADS</sequence>
<dbReference type="CDD" id="cd02908">
    <property type="entry name" value="Macro_OAADPr_deacetylase"/>
    <property type="match status" value="1"/>
</dbReference>
<dbReference type="OrthoDB" id="6194521at2"/>
<dbReference type="SMART" id="SM00506">
    <property type="entry name" value="A1pp"/>
    <property type="match status" value="1"/>
</dbReference>